<organism evidence="3 4">
    <name type="scientific">Aestuariibaculum suncheonense</name>
    <dbReference type="NCBI Taxonomy" id="1028745"/>
    <lineage>
        <taxon>Bacteria</taxon>
        <taxon>Pseudomonadati</taxon>
        <taxon>Bacteroidota</taxon>
        <taxon>Flavobacteriia</taxon>
        <taxon>Flavobacteriales</taxon>
        <taxon>Flavobacteriaceae</taxon>
    </lineage>
</organism>
<accession>A0A8J6QC36</accession>
<dbReference type="InterPro" id="IPR026444">
    <property type="entry name" value="Secre_tail"/>
</dbReference>
<evidence type="ECO:0000259" key="2">
    <source>
        <dbReference type="Pfam" id="PF18962"/>
    </source>
</evidence>
<keyword evidence="1" id="KW-0732">Signal</keyword>
<keyword evidence="4" id="KW-1185">Reference proteome</keyword>
<reference evidence="3" key="1">
    <citation type="journal article" date="2013" name="Int. J. Syst. Evol. Microbiol.">
        <title>Aestuariibaculum suncheonense gen. nov., sp. nov., a marine bacterium of the family Flavobacteriaceae isolated from a tidal flat and emended descriptions of the genera Gaetbulibacter and Tamlana.</title>
        <authorList>
            <person name="Jeong S.H."/>
            <person name="Park M.S."/>
            <person name="Jin H.M."/>
            <person name="Lee K."/>
            <person name="Park W."/>
            <person name="Jeon C.O."/>
        </authorList>
    </citation>
    <scope>NUCLEOTIDE SEQUENCE</scope>
    <source>
        <strain evidence="3">SC17</strain>
    </source>
</reference>
<dbReference type="NCBIfam" id="TIGR04183">
    <property type="entry name" value="Por_Secre_tail"/>
    <property type="match status" value="1"/>
</dbReference>
<protein>
    <submittedName>
        <fullName evidence="3">T9SS type A sorting domain-containing protein</fullName>
    </submittedName>
</protein>
<comment type="caution">
    <text evidence="3">The sequence shown here is derived from an EMBL/GenBank/DDBJ whole genome shotgun (WGS) entry which is preliminary data.</text>
</comment>
<dbReference type="EMBL" id="JACVXC010000001">
    <property type="protein sequence ID" value="MBD0834798.1"/>
    <property type="molecule type" value="Genomic_DNA"/>
</dbReference>
<dbReference type="Pfam" id="PF18962">
    <property type="entry name" value="Por_Secre_tail"/>
    <property type="match status" value="1"/>
</dbReference>
<dbReference type="RefSeq" id="WP_188215253.1">
    <property type="nucleotide sequence ID" value="NZ_BAABGH010000008.1"/>
</dbReference>
<dbReference type="AlphaFoldDB" id="A0A8J6QC36"/>
<gene>
    <name evidence="3" type="ORF">ICJ84_05080</name>
</gene>
<dbReference type="Proteomes" id="UP000602057">
    <property type="component" value="Unassembled WGS sequence"/>
</dbReference>
<reference evidence="3" key="2">
    <citation type="submission" date="2020-09" db="EMBL/GenBank/DDBJ databases">
        <authorList>
            <person name="Wu Z."/>
        </authorList>
    </citation>
    <scope>NUCLEOTIDE SEQUENCE</scope>
    <source>
        <strain evidence="3">SC17</strain>
    </source>
</reference>
<evidence type="ECO:0000313" key="3">
    <source>
        <dbReference type="EMBL" id="MBD0834798.1"/>
    </source>
</evidence>
<sequence>MKKITLKQIYLVVFCIVGVQVFAQQFTPTGYYKIKSVLTGNYITFEEVVASAGSGNSVSVLPVINSNSQIFNFIASGRADFNGKKAYNINCATGNGIFRAESSNVWVSGDMAPNTSNPRNFVINELGVNADTGDMMYSFLATTSQARTISVDEANSNCRYLLGEAGSTQWYLEPATVLSTDKLDLSNVFISNPVKNELVISGLNNNVERVNIYNVSGRLVLSSIVKEQSLNLDISSFTKGVYFIEMKGTLGSLTKKIIKQ</sequence>
<proteinExistence type="predicted"/>
<evidence type="ECO:0000313" key="4">
    <source>
        <dbReference type="Proteomes" id="UP000602057"/>
    </source>
</evidence>
<feature type="domain" description="Secretion system C-terminal sorting" evidence="2">
    <location>
        <begin position="192"/>
        <end position="258"/>
    </location>
</feature>
<name>A0A8J6QC36_9FLAO</name>
<evidence type="ECO:0000256" key="1">
    <source>
        <dbReference type="ARBA" id="ARBA00022729"/>
    </source>
</evidence>